<proteinExistence type="predicted"/>
<comment type="caution">
    <text evidence="2">The sequence shown here is derived from an EMBL/GenBank/DDBJ whole genome shotgun (WGS) entry which is preliminary data.</text>
</comment>
<name>A0A228I8V1_9BURK</name>
<evidence type="ECO:0000313" key="3">
    <source>
        <dbReference type="Proteomes" id="UP000214600"/>
    </source>
</evidence>
<feature type="signal peptide" evidence="1">
    <location>
        <begin position="1"/>
        <end position="22"/>
    </location>
</feature>
<dbReference type="Proteomes" id="UP000214600">
    <property type="component" value="Unassembled WGS sequence"/>
</dbReference>
<reference evidence="2 3" key="2">
    <citation type="submission" date="2017-08" db="EMBL/GenBank/DDBJ databases">
        <title>WGS of novel Burkholderia cepaca complex species.</title>
        <authorList>
            <person name="Lipuma J."/>
            <person name="Spilker T."/>
        </authorList>
    </citation>
    <scope>NUCLEOTIDE SEQUENCE [LARGE SCALE GENOMIC DNA]</scope>
    <source>
        <strain evidence="2 3">AU17325</strain>
    </source>
</reference>
<dbReference type="RefSeq" id="WP_011875849.1">
    <property type="nucleotide sequence ID" value="NZ_CP184471.1"/>
</dbReference>
<sequence length="247" mass="27061">MKLHAIALACTLGMVVAPAVTAEDQVPAQSVSIDLAAETVGAEPVNFIAAVGNWRIGADGNRKVLTVDGSKWQRGQPSAGLADKARALYGERYAEFLDNVTAYAYFPIAVVKRIDDFRDGEISLRFKGIAGRIDQGAGIVFNLKPNGDYLVLRANCLENNLVLFKYVHGVRSPVKWIRNTPTDTGRWHDLKLEVNGVSVKGYLDGKLYLEDTLAAPISGRIGVWSKADSVMYFDDFRMITATRRPVS</sequence>
<dbReference type="SUPFAM" id="SSF49899">
    <property type="entry name" value="Concanavalin A-like lectins/glucanases"/>
    <property type="match status" value="1"/>
</dbReference>
<reference evidence="3" key="1">
    <citation type="submission" date="2017-06" db="EMBL/GenBank/DDBJ databases">
        <authorList>
            <person name="LiPuma J."/>
            <person name="Spilker T."/>
        </authorList>
    </citation>
    <scope>NUCLEOTIDE SEQUENCE [LARGE SCALE GENOMIC DNA]</scope>
    <source>
        <strain evidence="3">AU17325</strain>
    </source>
</reference>
<organism evidence="2 3">
    <name type="scientific">Burkholderia aenigmatica</name>
    <dbReference type="NCBI Taxonomy" id="2015348"/>
    <lineage>
        <taxon>Bacteria</taxon>
        <taxon>Pseudomonadati</taxon>
        <taxon>Pseudomonadota</taxon>
        <taxon>Betaproteobacteria</taxon>
        <taxon>Burkholderiales</taxon>
        <taxon>Burkholderiaceae</taxon>
        <taxon>Burkholderia</taxon>
        <taxon>Burkholderia cepacia complex</taxon>
    </lineage>
</organism>
<dbReference type="EMBL" id="NKFA01000014">
    <property type="protein sequence ID" value="OXI38632.1"/>
    <property type="molecule type" value="Genomic_DNA"/>
</dbReference>
<dbReference type="AlphaFoldDB" id="A0A228I8V1"/>
<evidence type="ECO:0008006" key="4">
    <source>
        <dbReference type="Google" id="ProtNLM"/>
    </source>
</evidence>
<dbReference type="InterPro" id="IPR013320">
    <property type="entry name" value="ConA-like_dom_sf"/>
</dbReference>
<evidence type="ECO:0000256" key="1">
    <source>
        <dbReference type="SAM" id="SignalP"/>
    </source>
</evidence>
<keyword evidence="1" id="KW-0732">Signal</keyword>
<gene>
    <name evidence="2" type="ORF">CFB84_28690</name>
</gene>
<feature type="chain" id="PRO_5011275549" description="3-keto-disaccharide hydrolase domain-containing protein" evidence="1">
    <location>
        <begin position="23"/>
        <end position="247"/>
    </location>
</feature>
<evidence type="ECO:0000313" key="2">
    <source>
        <dbReference type="EMBL" id="OXI38632.1"/>
    </source>
</evidence>
<dbReference type="Gene3D" id="2.60.120.560">
    <property type="entry name" value="Exo-inulinase, domain 1"/>
    <property type="match status" value="1"/>
</dbReference>
<protein>
    <recommendedName>
        <fullName evidence="4">3-keto-disaccharide hydrolase domain-containing protein</fullName>
    </recommendedName>
</protein>
<dbReference type="GeneID" id="99664825"/>
<accession>A0A228I8V1</accession>